<dbReference type="EMBL" id="JAVAMQ010000031">
    <property type="protein sequence ID" value="MDP5309039.1"/>
    <property type="molecule type" value="Genomic_DNA"/>
</dbReference>
<reference evidence="3 4" key="1">
    <citation type="submission" date="2023-08" db="EMBL/GenBank/DDBJ databases">
        <authorList>
            <person name="Park J.-S."/>
        </authorList>
    </citation>
    <scope>NUCLEOTIDE SEQUENCE [LARGE SCALE GENOMIC DNA]</scope>
    <source>
        <strain evidence="3 4">2205BS29-5</strain>
    </source>
</reference>
<dbReference type="RefSeq" id="WP_305964863.1">
    <property type="nucleotide sequence ID" value="NZ_JAVAMQ010000031.1"/>
</dbReference>
<dbReference type="PANTHER" id="PTHR35377:SF8">
    <property type="entry name" value="ANTITOXIN VAPB22"/>
    <property type="match status" value="1"/>
</dbReference>
<comment type="function">
    <text evidence="2">Antitoxin component of a type II toxin-antitoxin (TA) system.</text>
</comment>
<evidence type="ECO:0000313" key="4">
    <source>
        <dbReference type="Proteomes" id="UP001224997"/>
    </source>
</evidence>
<comment type="caution">
    <text evidence="3">The sequence shown here is derived from an EMBL/GenBank/DDBJ whole genome shotgun (WGS) entry which is preliminary data.</text>
</comment>
<evidence type="ECO:0000256" key="1">
    <source>
        <dbReference type="ARBA" id="ARBA00009981"/>
    </source>
</evidence>
<dbReference type="SUPFAM" id="SSF143120">
    <property type="entry name" value="YefM-like"/>
    <property type="match status" value="1"/>
</dbReference>
<protein>
    <recommendedName>
        <fullName evidence="2">Antitoxin</fullName>
    </recommendedName>
</protein>
<evidence type="ECO:0000256" key="2">
    <source>
        <dbReference type="RuleBase" id="RU362080"/>
    </source>
</evidence>
<dbReference type="PANTHER" id="PTHR35377">
    <property type="entry name" value="ANTITOXIN VAPB49-RELATED-RELATED"/>
    <property type="match status" value="1"/>
</dbReference>
<dbReference type="Gene3D" id="3.40.1620.10">
    <property type="entry name" value="YefM-like domain"/>
    <property type="match status" value="1"/>
</dbReference>
<comment type="similarity">
    <text evidence="1 2">Belongs to the phD/YefM antitoxin family.</text>
</comment>
<dbReference type="NCBIfam" id="TIGR01552">
    <property type="entry name" value="phd_fam"/>
    <property type="match status" value="1"/>
</dbReference>
<accession>A0ABT9JGT3</accession>
<dbReference type="InterPro" id="IPR051416">
    <property type="entry name" value="phD-YefM_TA_antitoxins"/>
</dbReference>
<sequence>MREIGAFEAKTHLSELLAAAEAGESVLITRRGRPVARLVPAGPAADRIAGLRGIRTLRARLAGRGIALSADEILSARDEGRR</sequence>
<dbReference type="Pfam" id="PF02604">
    <property type="entry name" value="PhdYeFM_antitox"/>
    <property type="match status" value="1"/>
</dbReference>
<organism evidence="3 4">
    <name type="scientific">Paracoccus spongiarum</name>
    <dbReference type="NCBI Taxonomy" id="3064387"/>
    <lineage>
        <taxon>Bacteria</taxon>
        <taxon>Pseudomonadati</taxon>
        <taxon>Pseudomonadota</taxon>
        <taxon>Alphaproteobacteria</taxon>
        <taxon>Rhodobacterales</taxon>
        <taxon>Paracoccaceae</taxon>
        <taxon>Paracoccus</taxon>
    </lineage>
</organism>
<evidence type="ECO:0000313" key="3">
    <source>
        <dbReference type="EMBL" id="MDP5309039.1"/>
    </source>
</evidence>
<proteinExistence type="inferred from homology"/>
<dbReference type="Proteomes" id="UP001224997">
    <property type="component" value="Unassembled WGS sequence"/>
</dbReference>
<dbReference type="InterPro" id="IPR006442">
    <property type="entry name" value="Antitoxin_Phd/YefM"/>
</dbReference>
<name>A0ABT9JGT3_9RHOB</name>
<keyword evidence="4" id="KW-1185">Reference proteome</keyword>
<dbReference type="InterPro" id="IPR036165">
    <property type="entry name" value="YefM-like_sf"/>
</dbReference>
<gene>
    <name evidence="3" type="ORF">Q5Y72_18355</name>
</gene>